<name>A0A1D8PDZ5_CANAL</name>
<reference evidence="2 3" key="3">
    <citation type="journal article" date="2013" name="Genome Biol.">
        <title>Assembly of a phased diploid Candida albicans genome facilitates allele-specific measurements and provides a simple model for repeat and indel structure.</title>
        <authorList>
            <person name="Muzzey D."/>
            <person name="Schwartz K."/>
            <person name="Weissman J.S."/>
            <person name="Sherlock G."/>
        </authorList>
    </citation>
    <scope>NUCLEOTIDE SEQUENCE [LARGE SCALE GENOMIC DNA]</scope>
    <source>
        <strain evidence="3">SC5314 / ATCC MYA-2876</strain>
    </source>
</reference>
<gene>
    <name evidence="2" type="ordered locus">CAALFM_C107100CA</name>
    <name evidence="1" type="ordered locus">orf19.13574</name>
</gene>
<protein>
    <submittedName>
        <fullName evidence="2">Uncharacterized protein</fullName>
    </submittedName>
</protein>
<dbReference type="CGD" id="CAL0000200072">
    <property type="gene designation" value="orf19.13574"/>
</dbReference>
<evidence type="ECO:0000313" key="1">
    <source>
        <dbReference type="CGD" id="CAL0000200072"/>
    </source>
</evidence>
<reference evidence="2 3" key="2">
    <citation type="journal article" date="2007" name="Genome Biol.">
        <title>Assembly of the Candida albicans genome into sixteen supercontigs aligned on the eight chromosomes.</title>
        <authorList>
            <person name="van het Hoog M."/>
            <person name="Rast T.J."/>
            <person name="Martchenko M."/>
            <person name="Grindle S."/>
            <person name="Dignard D."/>
            <person name="Hogues H."/>
            <person name="Cuomo C."/>
            <person name="Berriman M."/>
            <person name="Scherer S."/>
            <person name="Magee B.B."/>
            <person name="Whiteway M."/>
            <person name="Chibana H."/>
            <person name="Nantel A."/>
            <person name="Magee P.T."/>
        </authorList>
    </citation>
    <scope>GENOME REANNOTATION</scope>
    <source>
        <strain evidence="3">SC5314 / ATCC MYA-2876</strain>
    </source>
</reference>
<dbReference type="EMBL" id="CP017623">
    <property type="protein sequence ID" value="AOW26362.1"/>
    <property type="molecule type" value="Genomic_DNA"/>
</dbReference>
<reference evidence="2 3" key="1">
    <citation type="journal article" date="2004" name="Proc. Natl. Acad. Sci. U.S.A.">
        <title>The diploid genome sequence of Candida albicans.</title>
        <authorList>
            <person name="Jones T."/>
            <person name="Federspiel N.A."/>
            <person name="Chibana H."/>
            <person name="Dungan J."/>
            <person name="Kalman S."/>
            <person name="Magee B.B."/>
            <person name="Newport G."/>
            <person name="Thorstenson Y.R."/>
            <person name="Agabian N."/>
            <person name="Magee P.T."/>
            <person name="Davis R.W."/>
            <person name="Scherer S."/>
        </authorList>
    </citation>
    <scope>NUCLEOTIDE SEQUENCE [LARGE SCALE GENOMIC DNA]</scope>
    <source>
        <strain evidence="3">SC5314 / ATCC MYA-2876</strain>
    </source>
</reference>
<dbReference type="VEuPathDB" id="FungiDB:C1_07100C_A"/>
<dbReference type="GeneID" id="3639487"/>
<dbReference type="RefSeq" id="XP_718785.2">
    <property type="nucleotide sequence ID" value="XM_713692.2"/>
</dbReference>
<keyword evidence="3" id="KW-1185">Reference proteome</keyword>
<organism evidence="2 3">
    <name type="scientific">Candida albicans (strain SC5314 / ATCC MYA-2876)</name>
    <name type="common">Yeast</name>
    <dbReference type="NCBI Taxonomy" id="237561"/>
    <lineage>
        <taxon>Eukaryota</taxon>
        <taxon>Fungi</taxon>
        <taxon>Dikarya</taxon>
        <taxon>Ascomycota</taxon>
        <taxon>Saccharomycotina</taxon>
        <taxon>Pichiomycetes</taxon>
        <taxon>Debaryomycetaceae</taxon>
        <taxon>Candida/Lodderomyces clade</taxon>
        <taxon>Candida</taxon>
    </lineage>
</organism>
<accession>A0A1D8PDZ5</accession>
<evidence type="ECO:0000313" key="2">
    <source>
        <dbReference type="EMBL" id="AOW26362.1"/>
    </source>
</evidence>
<dbReference type="KEGG" id="cal:CAALFM_C107100CA"/>
<evidence type="ECO:0000313" key="3">
    <source>
        <dbReference type="Proteomes" id="UP000000559"/>
    </source>
</evidence>
<proteinExistence type="predicted"/>
<sequence length="313" mass="36061">MTLENLQVKPAEKKLVICLLPGVQSSIHSLDSDRLSLYIIRHGKIYYQFIKSLVAKHKQTIFIIQYNHNTSSTTETTTSNNNIEDVLNYFQFLYQEINSSQQYRFTSFSTIIMYDTAQYDKYQLTPQFIYIQQLLRYISLKHGMKIVSLRNMVDALTIGNIEQLLLTLDSISPIPILDSKGVEIAVQTNDIDRTESNGHEASHNKSQINLYIPYTWDSWNKIVVQGKSIVLPNTDEIIIRNESRLEELDSNYEKSLSRESKNNVNGGTIVDLLLPQDYLQTRNKNKPKIESLPNSTYSLSDMLREIVQPSVLE</sequence>
<dbReference type="Proteomes" id="UP000000559">
    <property type="component" value="Chromosome 1"/>
</dbReference>
<dbReference type="InParanoid" id="A0A1D8PDZ5"/>
<dbReference type="eggNOG" id="ENOG502RQ8Q">
    <property type="taxonomic scope" value="Eukaryota"/>
</dbReference>
<dbReference type="AlphaFoldDB" id="A0A1D8PDZ5"/>
<dbReference type="OrthoDB" id="4022983at2759"/>